<feature type="compositionally biased region" description="Basic and acidic residues" evidence="1">
    <location>
        <begin position="79"/>
        <end position="94"/>
    </location>
</feature>
<accession>A0A8S9GLU5</accession>
<feature type="region of interest" description="Disordered" evidence="1">
    <location>
        <begin position="1"/>
        <end position="132"/>
    </location>
</feature>
<feature type="compositionally biased region" description="Basic and acidic residues" evidence="1">
    <location>
        <begin position="10"/>
        <end position="44"/>
    </location>
</feature>
<comment type="caution">
    <text evidence="2">The sequence shown here is derived from an EMBL/GenBank/DDBJ whole genome shotgun (WGS) entry which is preliminary data.</text>
</comment>
<feature type="compositionally biased region" description="Acidic residues" evidence="1">
    <location>
        <begin position="109"/>
        <end position="123"/>
    </location>
</feature>
<sequence length="189" mass="21416">MEAPLTNSAKETEVSKSIDTDKPVQEVENVERTETTIDKEHTEEEGNISVSDKEAGNNGVSENEEPWLMVPQSSPSGSRKLEKPETSKVPEDQSKTSPSHFHLLRKELEEGEMEDEDESESSEGESSVEIRETLEKRKQLEKEKYDQTYPFRTQPTSVPTILLVSSSSTNVAVFFKVSLRQRRATEIER</sequence>
<evidence type="ECO:0000256" key="1">
    <source>
        <dbReference type="SAM" id="MobiDB-lite"/>
    </source>
</evidence>
<dbReference type="AlphaFoldDB" id="A0A8S9GLU5"/>
<reference evidence="2" key="1">
    <citation type="submission" date="2019-12" db="EMBL/GenBank/DDBJ databases">
        <title>Genome sequencing and annotation of Brassica cretica.</title>
        <authorList>
            <person name="Studholme D.J."/>
            <person name="Sarris P.F."/>
        </authorList>
    </citation>
    <scope>NUCLEOTIDE SEQUENCE</scope>
    <source>
        <strain evidence="2">PFS-102/07</strain>
        <tissue evidence="2">Leaf</tissue>
    </source>
</reference>
<protein>
    <submittedName>
        <fullName evidence="2">Uncharacterized protein</fullName>
    </submittedName>
</protein>
<dbReference type="EMBL" id="QGKY02001925">
    <property type="protein sequence ID" value="KAF2545268.1"/>
    <property type="molecule type" value="Genomic_DNA"/>
</dbReference>
<proteinExistence type="predicted"/>
<organism evidence="2">
    <name type="scientific">Brassica cretica</name>
    <name type="common">Mustard</name>
    <dbReference type="NCBI Taxonomy" id="69181"/>
    <lineage>
        <taxon>Eukaryota</taxon>
        <taxon>Viridiplantae</taxon>
        <taxon>Streptophyta</taxon>
        <taxon>Embryophyta</taxon>
        <taxon>Tracheophyta</taxon>
        <taxon>Spermatophyta</taxon>
        <taxon>Magnoliopsida</taxon>
        <taxon>eudicotyledons</taxon>
        <taxon>Gunneridae</taxon>
        <taxon>Pentapetalae</taxon>
        <taxon>rosids</taxon>
        <taxon>malvids</taxon>
        <taxon>Brassicales</taxon>
        <taxon>Brassicaceae</taxon>
        <taxon>Brassiceae</taxon>
        <taxon>Brassica</taxon>
    </lineage>
</organism>
<gene>
    <name evidence="2" type="ORF">F2Q70_00023998</name>
</gene>
<name>A0A8S9GLU5_BRACR</name>
<evidence type="ECO:0000313" key="2">
    <source>
        <dbReference type="EMBL" id="KAF2545268.1"/>
    </source>
</evidence>